<comment type="caution">
    <text evidence="4">The sequence shown here is derived from an EMBL/GenBank/DDBJ whole genome shotgun (WGS) entry which is preliminary data.</text>
</comment>
<dbReference type="PROSITE" id="PS50158">
    <property type="entry name" value="ZF_CCHC"/>
    <property type="match status" value="1"/>
</dbReference>
<dbReference type="GO" id="GO:0008270">
    <property type="term" value="F:zinc ion binding"/>
    <property type="evidence" value="ECO:0007669"/>
    <property type="project" value="UniProtKB-KW"/>
</dbReference>
<keyword evidence="1" id="KW-0862">Zinc</keyword>
<feature type="compositionally biased region" description="Low complexity" evidence="2">
    <location>
        <begin position="413"/>
        <end position="427"/>
    </location>
</feature>
<evidence type="ECO:0000313" key="5">
    <source>
        <dbReference type="Proteomes" id="UP001293254"/>
    </source>
</evidence>
<dbReference type="InterPro" id="IPR040256">
    <property type="entry name" value="At4g02000-like"/>
</dbReference>
<keyword evidence="5" id="KW-1185">Reference proteome</keyword>
<dbReference type="EMBL" id="JACGWO010000007">
    <property type="protein sequence ID" value="KAK4423004.1"/>
    <property type="molecule type" value="Genomic_DNA"/>
</dbReference>
<dbReference type="InterPro" id="IPR025558">
    <property type="entry name" value="DUF4283"/>
</dbReference>
<feature type="region of interest" description="Disordered" evidence="2">
    <location>
        <begin position="413"/>
        <end position="434"/>
    </location>
</feature>
<keyword evidence="1" id="KW-0863">Zinc-finger</keyword>
<evidence type="ECO:0000256" key="2">
    <source>
        <dbReference type="SAM" id="MobiDB-lite"/>
    </source>
</evidence>
<reference evidence="4" key="1">
    <citation type="submission" date="2020-06" db="EMBL/GenBank/DDBJ databases">
        <authorList>
            <person name="Li T."/>
            <person name="Hu X."/>
            <person name="Zhang T."/>
            <person name="Song X."/>
            <person name="Zhang H."/>
            <person name="Dai N."/>
            <person name="Sheng W."/>
            <person name="Hou X."/>
            <person name="Wei L."/>
        </authorList>
    </citation>
    <scope>NUCLEOTIDE SEQUENCE</scope>
    <source>
        <strain evidence="4">3651</strain>
        <tissue evidence="4">Leaf</tissue>
    </source>
</reference>
<sequence length="478" mass="52134">MESDILKLDSVLSLSVEEASGPVIPLSEWNKGLDGYDLTLIGRLLSHRSVPFEALKGTLIQLIQAARGVTMRKISEERFCLVFNHIEDIRRVLVMRPWIFYRNLVVLQPLSLSDDPLSISLDWCPFFVHIHDLNCGQRSVAVVRHIGKAVGSWLDVENVEKDISWFEHVRIRLNINVSASLKRALRIQSAAGESSIVRFSYERLPNFCYLCGKLGHISRFCDLRFQENFSDPGPNTPFGAWLCASGPLKRFGAVSKSVRPTYVWNTRCSDGRSGSRPRGAQIFGSFQGHPGDAAAVEPGASSATVRRTVTTEPLLHKQLAMEFGTKGGLRFRHLRDESSNSLDLSNRPTPVIGPKSVEPGTAINLGPALSKPSLDLSVAEAHGMDPLSPCPFELAQPQFGVVHQPHLSGINLPKSLSSPLRSSTNSPAISHNSGDSSFPGIASSFYPVVSSSPSSPALVDIPLLDHCPSFSLIEDGGG</sequence>
<name>A0AAE2CIA0_9LAMI</name>
<evidence type="ECO:0000259" key="3">
    <source>
        <dbReference type="PROSITE" id="PS50158"/>
    </source>
</evidence>
<dbReference type="Pfam" id="PF14111">
    <property type="entry name" value="DUF4283"/>
    <property type="match status" value="1"/>
</dbReference>
<evidence type="ECO:0000313" key="4">
    <source>
        <dbReference type="EMBL" id="KAK4423004.1"/>
    </source>
</evidence>
<gene>
    <name evidence="4" type="ORF">Salat_1883000</name>
</gene>
<organism evidence="4 5">
    <name type="scientific">Sesamum alatum</name>
    <dbReference type="NCBI Taxonomy" id="300844"/>
    <lineage>
        <taxon>Eukaryota</taxon>
        <taxon>Viridiplantae</taxon>
        <taxon>Streptophyta</taxon>
        <taxon>Embryophyta</taxon>
        <taxon>Tracheophyta</taxon>
        <taxon>Spermatophyta</taxon>
        <taxon>Magnoliopsida</taxon>
        <taxon>eudicotyledons</taxon>
        <taxon>Gunneridae</taxon>
        <taxon>Pentapetalae</taxon>
        <taxon>asterids</taxon>
        <taxon>lamiids</taxon>
        <taxon>Lamiales</taxon>
        <taxon>Pedaliaceae</taxon>
        <taxon>Sesamum</taxon>
    </lineage>
</organism>
<dbReference type="Proteomes" id="UP001293254">
    <property type="component" value="Unassembled WGS sequence"/>
</dbReference>
<evidence type="ECO:0000256" key="1">
    <source>
        <dbReference type="PROSITE-ProRule" id="PRU00047"/>
    </source>
</evidence>
<dbReference type="Pfam" id="PF14392">
    <property type="entry name" value="zf-CCHC_4"/>
    <property type="match status" value="1"/>
</dbReference>
<reference evidence="4" key="2">
    <citation type="journal article" date="2024" name="Plant">
        <title>Genomic evolution and insights into agronomic trait innovations of Sesamum species.</title>
        <authorList>
            <person name="Miao H."/>
            <person name="Wang L."/>
            <person name="Qu L."/>
            <person name="Liu H."/>
            <person name="Sun Y."/>
            <person name="Le M."/>
            <person name="Wang Q."/>
            <person name="Wei S."/>
            <person name="Zheng Y."/>
            <person name="Lin W."/>
            <person name="Duan Y."/>
            <person name="Cao H."/>
            <person name="Xiong S."/>
            <person name="Wang X."/>
            <person name="Wei L."/>
            <person name="Li C."/>
            <person name="Ma Q."/>
            <person name="Ju M."/>
            <person name="Zhao R."/>
            <person name="Li G."/>
            <person name="Mu C."/>
            <person name="Tian Q."/>
            <person name="Mei H."/>
            <person name="Zhang T."/>
            <person name="Gao T."/>
            <person name="Zhang H."/>
        </authorList>
    </citation>
    <scope>NUCLEOTIDE SEQUENCE</scope>
    <source>
        <strain evidence="4">3651</strain>
    </source>
</reference>
<proteinExistence type="predicted"/>
<accession>A0AAE2CIA0</accession>
<dbReference type="PANTHER" id="PTHR31286">
    <property type="entry name" value="GLYCINE-RICH CELL WALL STRUCTURAL PROTEIN 1.8-LIKE"/>
    <property type="match status" value="1"/>
</dbReference>
<dbReference type="InterPro" id="IPR025836">
    <property type="entry name" value="Zn_knuckle_CX2CX4HX4C"/>
</dbReference>
<protein>
    <recommendedName>
        <fullName evidence="3">CCHC-type domain-containing protein</fullName>
    </recommendedName>
</protein>
<feature type="domain" description="CCHC-type" evidence="3">
    <location>
        <begin position="208"/>
        <end position="221"/>
    </location>
</feature>
<dbReference type="GO" id="GO:0003676">
    <property type="term" value="F:nucleic acid binding"/>
    <property type="evidence" value="ECO:0007669"/>
    <property type="project" value="InterPro"/>
</dbReference>
<keyword evidence="1" id="KW-0479">Metal-binding</keyword>
<dbReference type="InterPro" id="IPR001878">
    <property type="entry name" value="Znf_CCHC"/>
</dbReference>
<dbReference type="AlphaFoldDB" id="A0AAE2CIA0"/>
<dbReference type="PANTHER" id="PTHR31286:SF153">
    <property type="entry name" value="DUF4283 DOMAIN PROTEIN"/>
    <property type="match status" value="1"/>
</dbReference>